<protein>
    <recommendedName>
        <fullName evidence="4">DUF3108 domain-containing protein</fullName>
    </recommendedName>
</protein>
<proteinExistence type="predicted"/>
<feature type="signal peptide" evidence="1">
    <location>
        <begin position="1"/>
        <end position="28"/>
    </location>
</feature>
<sequence length="257" mass="27683">MNITFGKTMNQKAFSLPALLLSSILAVAAQPVLAQKTAKTAVNPPPSADLGYTIQAVQHGLTLNGTANVQWRAGDGRYSIASETRASLLGKILEAKSEGAIDANGLAPQTAVEKRFRKGATTTTFDRAANTIRFDASDETFPIKGGEQDRNSVVWQLATIARSTPARFKTGSTISTVVASQKNASVWRFKVGKSETLQTGLGSLKATKVSKVIGDDDKDQKIEIWFAPGKNWYPVRVRFTEPEGDTIEQTISSIAPR</sequence>
<reference evidence="2" key="2">
    <citation type="submission" date="2020-09" db="EMBL/GenBank/DDBJ databases">
        <authorList>
            <person name="Sun Q."/>
            <person name="Sedlacek I."/>
        </authorList>
    </citation>
    <scope>NUCLEOTIDE SEQUENCE</scope>
    <source>
        <strain evidence="2">CCM 7086</strain>
    </source>
</reference>
<organism evidence="2 3">
    <name type="scientific">Oxalicibacterium flavum</name>
    <dbReference type="NCBI Taxonomy" id="179467"/>
    <lineage>
        <taxon>Bacteria</taxon>
        <taxon>Pseudomonadati</taxon>
        <taxon>Pseudomonadota</taxon>
        <taxon>Betaproteobacteria</taxon>
        <taxon>Burkholderiales</taxon>
        <taxon>Oxalobacteraceae</taxon>
        <taxon>Oxalicibacterium</taxon>
    </lineage>
</organism>
<dbReference type="EMBL" id="BMCG01000003">
    <property type="protein sequence ID" value="GGC06730.1"/>
    <property type="molecule type" value="Genomic_DNA"/>
</dbReference>
<keyword evidence="3" id="KW-1185">Reference proteome</keyword>
<dbReference type="Pfam" id="PF11306">
    <property type="entry name" value="DUF3108"/>
    <property type="match status" value="1"/>
</dbReference>
<dbReference type="AlphaFoldDB" id="A0A8J2UKM7"/>
<evidence type="ECO:0008006" key="4">
    <source>
        <dbReference type="Google" id="ProtNLM"/>
    </source>
</evidence>
<dbReference type="Proteomes" id="UP000620266">
    <property type="component" value="Unassembled WGS sequence"/>
</dbReference>
<dbReference type="InterPro" id="IPR021457">
    <property type="entry name" value="DUF3108"/>
</dbReference>
<feature type="chain" id="PRO_5035250606" description="DUF3108 domain-containing protein" evidence="1">
    <location>
        <begin position="29"/>
        <end position="257"/>
    </location>
</feature>
<reference evidence="2" key="1">
    <citation type="journal article" date="2014" name="Int. J. Syst. Evol. Microbiol.">
        <title>Complete genome sequence of Corynebacterium casei LMG S-19264T (=DSM 44701T), isolated from a smear-ripened cheese.</title>
        <authorList>
            <consortium name="US DOE Joint Genome Institute (JGI-PGF)"/>
            <person name="Walter F."/>
            <person name="Albersmeier A."/>
            <person name="Kalinowski J."/>
            <person name="Ruckert C."/>
        </authorList>
    </citation>
    <scope>NUCLEOTIDE SEQUENCE</scope>
    <source>
        <strain evidence="2">CCM 7086</strain>
    </source>
</reference>
<evidence type="ECO:0000313" key="2">
    <source>
        <dbReference type="EMBL" id="GGC06730.1"/>
    </source>
</evidence>
<evidence type="ECO:0000313" key="3">
    <source>
        <dbReference type="Proteomes" id="UP000620266"/>
    </source>
</evidence>
<accession>A0A8J2UKM7</accession>
<gene>
    <name evidence="2" type="ORF">GCM10007205_14960</name>
</gene>
<comment type="caution">
    <text evidence="2">The sequence shown here is derived from an EMBL/GenBank/DDBJ whole genome shotgun (WGS) entry which is preliminary data.</text>
</comment>
<evidence type="ECO:0000256" key="1">
    <source>
        <dbReference type="SAM" id="SignalP"/>
    </source>
</evidence>
<name>A0A8J2UKM7_9BURK</name>
<keyword evidence="1" id="KW-0732">Signal</keyword>